<gene>
    <name evidence="1" type="ORF">LXM26_24420</name>
</gene>
<dbReference type="EMBL" id="JAJTTC010000008">
    <property type="protein sequence ID" value="MCF0064678.1"/>
    <property type="molecule type" value="Genomic_DNA"/>
</dbReference>
<organism evidence="1 2">
    <name type="scientific">Dyadobacter chenwenxiniae</name>
    <dbReference type="NCBI Taxonomy" id="2906456"/>
    <lineage>
        <taxon>Bacteria</taxon>
        <taxon>Pseudomonadati</taxon>
        <taxon>Bacteroidota</taxon>
        <taxon>Cytophagia</taxon>
        <taxon>Cytophagales</taxon>
        <taxon>Spirosomataceae</taxon>
        <taxon>Dyadobacter</taxon>
    </lineage>
</organism>
<dbReference type="Proteomes" id="UP001139000">
    <property type="component" value="Unassembled WGS sequence"/>
</dbReference>
<comment type="caution">
    <text evidence="1">The sequence shown here is derived from an EMBL/GenBank/DDBJ whole genome shotgun (WGS) entry which is preliminary data.</text>
</comment>
<dbReference type="AlphaFoldDB" id="A0A9X1TNL8"/>
<keyword evidence="2" id="KW-1185">Reference proteome</keyword>
<dbReference type="RefSeq" id="WP_234657626.1">
    <property type="nucleotide sequence ID" value="NZ_CP094997.1"/>
</dbReference>
<proteinExistence type="predicted"/>
<reference evidence="1" key="1">
    <citation type="submission" date="2021-12" db="EMBL/GenBank/DDBJ databases">
        <title>Novel species in genus Dyadobacter.</title>
        <authorList>
            <person name="Ma C."/>
        </authorList>
    </citation>
    <scope>NUCLEOTIDE SEQUENCE</scope>
    <source>
        <strain evidence="1">LJ419</strain>
    </source>
</reference>
<accession>A0A9X1TNL8</accession>
<sequence>MDYTDYSLIGTILSTSRYVCDAFWTHQGLQITAMKSTFLISSLSNRLPKMMVMIAIFTSTICLASPARSEDANRERQAAKKQPKSLEQQIRHFIQSEDTDAAVLESGIVVISFSVDENNHLSQVVSYSQIPAVDHYLTSHLEGKEVELPVERKGNQGKQYIKLRFTLGW</sequence>
<evidence type="ECO:0000313" key="2">
    <source>
        <dbReference type="Proteomes" id="UP001139000"/>
    </source>
</evidence>
<name>A0A9X1TNL8_9BACT</name>
<evidence type="ECO:0000313" key="1">
    <source>
        <dbReference type="EMBL" id="MCF0064678.1"/>
    </source>
</evidence>
<protein>
    <submittedName>
        <fullName evidence="1">Uncharacterized protein</fullName>
    </submittedName>
</protein>